<dbReference type="RefSeq" id="XP_014155144.1">
    <property type="nucleotide sequence ID" value="XM_014299669.1"/>
</dbReference>
<evidence type="ECO:0000256" key="3">
    <source>
        <dbReference type="ARBA" id="ARBA00022478"/>
    </source>
</evidence>
<dbReference type="Gene3D" id="3.90.1800.10">
    <property type="entry name" value="RNA polymerase alpha subunit dimerisation domain"/>
    <property type="match status" value="1"/>
</dbReference>
<dbReference type="GO" id="GO:0032549">
    <property type="term" value="F:ribonucleoside binding"/>
    <property type="evidence" value="ECO:0007669"/>
    <property type="project" value="InterPro"/>
</dbReference>
<evidence type="ECO:0000259" key="8">
    <source>
        <dbReference type="Pfam" id="PF04560"/>
    </source>
</evidence>
<dbReference type="Pfam" id="PF04560">
    <property type="entry name" value="RNA_pol_Rpb2_7"/>
    <property type="match status" value="1"/>
</dbReference>
<keyword evidence="5" id="KW-0548">Nucleotidyltransferase</keyword>
<organism evidence="9 10">
    <name type="scientific">Sphaeroforma arctica JP610</name>
    <dbReference type="NCBI Taxonomy" id="667725"/>
    <lineage>
        <taxon>Eukaryota</taxon>
        <taxon>Ichthyosporea</taxon>
        <taxon>Ichthyophonida</taxon>
        <taxon>Sphaeroforma</taxon>
    </lineage>
</organism>
<dbReference type="EMBL" id="KQ242053">
    <property type="protein sequence ID" value="KNC81242.1"/>
    <property type="molecule type" value="Genomic_DNA"/>
</dbReference>
<dbReference type="Gene3D" id="2.40.270.10">
    <property type="entry name" value="DNA-directed RNA polymerase, subunit 2, domain 6"/>
    <property type="match status" value="1"/>
</dbReference>
<dbReference type="EC" id="2.7.7.6" evidence="2"/>
<dbReference type="AlphaFoldDB" id="A0A0L0FWP5"/>
<feature type="domain" description="DNA-directed RNA polymerase subunit 2 hybrid-binding" evidence="7">
    <location>
        <begin position="1"/>
        <end position="127"/>
    </location>
</feature>
<evidence type="ECO:0000256" key="6">
    <source>
        <dbReference type="ARBA" id="ARBA00023163"/>
    </source>
</evidence>
<dbReference type="InterPro" id="IPR015712">
    <property type="entry name" value="DNA-dir_RNA_pol_su2"/>
</dbReference>
<dbReference type="Pfam" id="PF00562">
    <property type="entry name" value="RNA_pol_Rpb2_6"/>
    <property type="match status" value="1"/>
</dbReference>
<dbReference type="GO" id="GO:0003677">
    <property type="term" value="F:DNA binding"/>
    <property type="evidence" value="ECO:0007669"/>
    <property type="project" value="InterPro"/>
</dbReference>
<keyword evidence="10" id="KW-1185">Reference proteome</keyword>
<sequence length="220" mass="23701">MPFCADGMIPDLILNPCALPSRMTLSQILEGAHSIAALSRGISQVNKTAWCGGNYVEEAIEELKAVGYSHEGTRIMFDGTTGLKMETPIFIAPAFYHRLKHLVADKIYSRSVGSVKAITRQPLSGRSSNGALRLGEMELSCLSAHGASSMLVDKALECSDKYTMVICSTCGNIVNSQRDSCAICGTSCTVRVVIPYVFKLLMHNMAALGVTTKMFPKISA</sequence>
<reference evidence="9 10" key="1">
    <citation type="submission" date="2011-02" db="EMBL/GenBank/DDBJ databases">
        <title>The Genome Sequence of Sphaeroforma arctica JP610.</title>
        <authorList>
            <consortium name="The Broad Institute Genome Sequencing Platform"/>
            <person name="Russ C."/>
            <person name="Cuomo C."/>
            <person name="Young S.K."/>
            <person name="Zeng Q."/>
            <person name="Gargeya S."/>
            <person name="Alvarado L."/>
            <person name="Berlin A."/>
            <person name="Chapman S.B."/>
            <person name="Chen Z."/>
            <person name="Freedman E."/>
            <person name="Gellesch M."/>
            <person name="Goldberg J."/>
            <person name="Griggs A."/>
            <person name="Gujja S."/>
            <person name="Heilman E."/>
            <person name="Heiman D."/>
            <person name="Howarth C."/>
            <person name="Mehta T."/>
            <person name="Neiman D."/>
            <person name="Pearson M."/>
            <person name="Roberts A."/>
            <person name="Saif S."/>
            <person name="Shea T."/>
            <person name="Shenoy N."/>
            <person name="Sisk P."/>
            <person name="Stolte C."/>
            <person name="Sykes S."/>
            <person name="White J."/>
            <person name="Yandava C."/>
            <person name="Burger G."/>
            <person name="Gray M.W."/>
            <person name="Holland P.W.H."/>
            <person name="King N."/>
            <person name="Lang F.B.F."/>
            <person name="Roger A.J."/>
            <person name="Ruiz-Trillo I."/>
            <person name="Haas B."/>
            <person name="Nusbaum C."/>
            <person name="Birren B."/>
        </authorList>
    </citation>
    <scope>NUCLEOTIDE SEQUENCE [LARGE SCALE GENOMIC DNA]</scope>
    <source>
        <strain evidence="9 10">JP610</strain>
    </source>
</reference>
<evidence type="ECO:0000313" key="10">
    <source>
        <dbReference type="Proteomes" id="UP000054560"/>
    </source>
</evidence>
<evidence type="ECO:0000256" key="2">
    <source>
        <dbReference type="ARBA" id="ARBA00012418"/>
    </source>
</evidence>
<dbReference type="GO" id="GO:0006351">
    <property type="term" value="P:DNA-templated transcription"/>
    <property type="evidence" value="ECO:0007669"/>
    <property type="project" value="InterPro"/>
</dbReference>
<dbReference type="GeneID" id="25906921"/>
<proteinExistence type="inferred from homology"/>
<dbReference type="eggNOG" id="KOG0214">
    <property type="taxonomic scope" value="Eukaryota"/>
</dbReference>
<gene>
    <name evidence="9" type="ORF">SARC_06417</name>
</gene>
<dbReference type="PANTHER" id="PTHR20856">
    <property type="entry name" value="DNA-DIRECTED RNA POLYMERASE I SUBUNIT 2"/>
    <property type="match status" value="1"/>
</dbReference>
<dbReference type="GO" id="GO:0000428">
    <property type="term" value="C:DNA-directed RNA polymerase complex"/>
    <property type="evidence" value="ECO:0007669"/>
    <property type="project" value="UniProtKB-KW"/>
</dbReference>
<dbReference type="STRING" id="667725.A0A0L0FWP5"/>
<dbReference type="GO" id="GO:0003899">
    <property type="term" value="F:DNA-directed RNA polymerase activity"/>
    <property type="evidence" value="ECO:0007669"/>
    <property type="project" value="UniProtKB-EC"/>
</dbReference>
<dbReference type="InterPro" id="IPR007120">
    <property type="entry name" value="DNA-dir_RNAP_su2_dom"/>
</dbReference>
<dbReference type="OrthoDB" id="10248617at2759"/>
<name>A0A0L0FWP5_9EUKA</name>
<protein>
    <recommendedName>
        <fullName evidence="2">DNA-directed RNA polymerase</fullName>
        <ecNumber evidence="2">2.7.7.6</ecNumber>
    </recommendedName>
</protein>
<evidence type="ECO:0000256" key="5">
    <source>
        <dbReference type="ARBA" id="ARBA00022695"/>
    </source>
</evidence>
<comment type="similarity">
    <text evidence="1">Belongs to the RNA polymerase beta chain family.</text>
</comment>
<dbReference type="InterPro" id="IPR007641">
    <property type="entry name" value="RNA_pol_Rpb2_7"/>
</dbReference>
<evidence type="ECO:0000256" key="4">
    <source>
        <dbReference type="ARBA" id="ARBA00022679"/>
    </source>
</evidence>
<keyword evidence="6" id="KW-0804">Transcription</keyword>
<dbReference type="SUPFAM" id="SSF64484">
    <property type="entry name" value="beta and beta-prime subunits of DNA dependent RNA-polymerase"/>
    <property type="match status" value="1"/>
</dbReference>
<dbReference type="Proteomes" id="UP000054560">
    <property type="component" value="Unassembled WGS sequence"/>
</dbReference>
<evidence type="ECO:0000259" key="7">
    <source>
        <dbReference type="Pfam" id="PF00562"/>
    </source>
</evidence>
<accession>A0A0L0FWP5</accession>
<keyword evidence="4" id="KW-0808">Transferase</keyword>
<feature type="domain" description="RNA polymerase Rpb2" evidence="8">
    <location>
        <begin position="130"/>
        <end position="215"/>
    </location>
</feature>
<evidence type="ECO:0000256" key="1">
    <source>
        <dbReference type="ARBA" id="ARBA00006835"/>
    </source>
</evidence>
<evidence type="ECO:0000313" key="9">
    <source>
        <dbReference type="EMBL" id="KNC81242.1"/>
    </source>
</evidence>
<keyword evidence="3" id="KW-0240">DNA-directed RNA polymerase</keyword>
<dbReference type="InterPro" id="IPR037033">
    <property type="entry name" value="DNA-dir_RNAP_su2_hyb_sf"/>
</dbReference>